<sequence length="91" mass="9982">MRPWATSGPTTCFNSPRPGAGRKKGFLTILPLADNPTGDQETEQVTDQVAGQVYNLLKVTPGERFRPHPYLLPNQRRTFLQQDGGGCRNGG</sequence>
<feature type="region of interest" description="Disordered" evidence="1">
    <location>
        <begin position="1"/>
        <end position="24"/>
    </location>
</feature>
<dbReference type="Proteomes" id="UP000885986">
    <property type="component" value="Unassembled WGS sequence"/>
</dbReference>
<protein>
    <submittedName>
        <fullName evidence="2">Uncharacterized protein</fullName>
    </submittedName>
</protein>
<evidence type="ECO:0000256" key="1">
    <source>
        <dbReference type="SAM" id="MobiDB-lite"/>
    </source>
</evidence>
<evidence type="ECO:0000313" key="2">
    <source>
        <dbReference type="EMBL" id="HET97353.1"/>
    </source>
</evidence>
<proteinExistence type="predicted"/>
<comment type="caution">
    <text evidence="2">The sequence shown here is derived from an EMBL/GenBank/DDBJ whole genome shotgun (WGS) entry which is preliminary data.</text>
</comment>
<dbReference type="EMBL" id="DSDS01000031">
    <property type="protein sequence ID" value="HET97353.1"/>
    <property type="molecule type" value="Genomic_DNA"/>
</dbReference>
<name>A0A7C2XNE4_9BACT</name>
<organism evidence="2">
    <name type="scientific">Desulfurivibrio alkaliphilus</name>
    <dbReference type="NCBI Taxonomy" id="427923"/>
    <lineage>
        <taxon>Bacteria</taxon>
        <taxon>Pseudomonadati</taxon>
        <taxon>Thermodesulfobacteriota</taxon>
        <taxon>Desulfobulbia</taxon>
        <taxon>Desulfobulbales</taxon>
        <taxon>Desulfobulbaceae</taxon>
        <taxon>Desulfurivibrio</taxon>
    </lineage>
</organism>
<accession>A0A7C2XNE4</accession>
<dbReference type="AlphaFoldDB" id="A0A7C2XNE4"/>
<feature type="region of interest" description="Disordered" evidence="1">
    <location>
        <begin position="67"/>
        <end position="91"/>
    </location>
</feature>
<reference evidence="2" key="1">
    <citation type="journal article" date="2020" name="mSystems">
        <title>Genome- and Community-Level Interaction Insights into Carbon Utilization and Element Cycling Functions of Hydrothermarchaeota in Hydrothermal Sediment.</title>
        <authorList>
            <person name="Zhou Z."/>
            <person name="Liu Y."/>
            <person name="Xu W."/>
            <person name="Pan J."/>
            <person name="Luo Z.H."/>
            <person name="Li M."/>
        </authorList>
    </citation>
    <scope>NUCLEOTIDE SEQUENCE [LARGE SCALE GENOMIC DNA]</scope>
    <source>
        <strain evidence="2">SpSt-1224</strain>
    </source>
</reference>
<gene>
    <name evidence="2" type="ORF">ENN98_01355</name>
</gene>